<evidence type="ECO:0000256" key="12">
    <source>
        <dbReference type="ARBA" id="ARBA00048798"/>
    </source>
</evidence>
<dbReference type="EMBL" id="CP021431">
    <property type="protein sequence ID" value="ARU01595.1"/>
    <property type="molecule type" value="Genomic_DNA"/>
</dbReference>
<evidence type="ECO:0000256" key="2">
    <source>
        <dbReference type="ARBA" id="ARBA00003109"/>
    </source>
</evidence>
<dbReference type="KEGG" id="lvs:LOKVESSMR4R_02290"/>
<dbReference type="NCBIfam" id="TIGR01122">
    <property type="entry name" value="ilvE_I"/>
    <property type="match status" value="1"/>
</dbReference>
<organism evidence="15 16">
    <name type="scientific">Yoonia vestfoldensis</name>
    <dbReference type="NCBI Taxonomy" id="245188"/>
    <lineage>
        <taxon>Bacteria</taxon>
        <taxon>Pseudomonadati</taxon>
        <taxon>Pseudomonadota</taxon>
        <taxon>Alphaproteobacteria</taxon>
        <taxon>Rhodobacterales</taxon>
        <taxon>Paracoccaceae</taxon>
        <taxon>Yoonia</taxon>
    </lineage>
</organism>
<evidence type="ECO:0000256" key="10">
    <source>
        <dbReference type="ARBA" id="ARBA00023304"/>
    </source>
</evidence>
<dbReference type="GO" id="GO:0009099">
    <property type="term" value="P:L-valine biosynthetic process"/>
    <property type="evidence" value="ECO:0007669"/>
    <property type="project" value="UniProtKB-UniPathway"/>
</dbReference>
<dbReference type="UniPathway" id="UPA00049">
    <property type="reaction ID" value="UER00062"/>
</dbReference>
<dbReference type="InterPro" id="IPR043131">
    <property type="entry name" value="BCAT-like_N"/>
</dbReference>
<comment type="pathway">
    <text evidence="5 14">Amino-acid biosynthesis; L-leucine biosynthesis; L-leucine from 3-methyl-2-oxobutanoate: step 4/4.</text>
</comment>
<dbReference type="InterPro" id="IPR043132">
    <property type="entry name" value="BCAT-like_C"/>
</dbReference>
<dbReference type="Proteomes" id="UP000195273">
    <property type="component" value="Chromosome"/>
</dbReference>
<dbReference type="UniPathway" id="UPA00048">
    <property type="reaction ID" value="UER00073"/>
</dbReference>
<evidence type="ECO:0000256" key="11">
    <source>
        <dbReference type="ARBA" id="ARBA00048212"/>
    </source>
</evidence>
<comment type="pathway">
    <text evidence="4 14">Amino-acid biosynthesis; L-valine biosynthesis; L-valine from pyruvate: step 4/4.</text>
</comment>
<evidence type="ECO:0000313" key="15">
    <source>
        <dbReference type="EMBL" id="ARU01595.1"/>
    </source>
</evidence>
<keyword evidence="16" id="KW-1185">Reference proteome</keyword>
<dbReference type="EC" id="2.6.1.42" evidence="14"/>
<evidence type="ECO:0000256" key="1">
    <source>
        <dbReference type="ARBA" id="ARBA00001933"/>
    </source>
</evidence>
<dbReference type="InterPro" id="IPR001544">
    <property type="entry name" value="Aminotrans_IV"/>
</dbReference>
<dbReference type="UniPathway" id="UPA00047">
    <property type="reaction ID" value="UER00058"/>
</dbReference>
<dbReference type="CDD" id="cd00449">
    <property type="entry name" value="PLPDE_IV"/>
    <property type="match status" value="1"/>
</dbReference>
<dbReference type="GO" id="GO:0009097">
    <property type="term" value="P:isoleucine biosynthetic process"/>
    <property type="evidence" value="ECO:0007669"/>
    <property type="project" value="UniProtKB-UniPathway"/>
</dbReference>
<dbReference type="RefSeq" id="WP_087208479.1">
    <property type="nucleotide sequence ID" value="NZ_CP021431.1"/>
</dbReference>
<dbReference type="GO" id="GO:0052656">
    <property type="term" value="F:L-isoleucine-2-oxoglutarate transaminase activity"/>
    <property type="evidence" value="ECO:0007669"/>
    <property type="project" value="RHEA"/>
</dbReference>
<dbReference type="PANTHER" id="PTHR42743">
    <property type="entry name" value="AMINO-ACID AMINOTRANSFERASE"/>
    <property type="match status" value="1"/>
</dbReference>
<dbReference type="InterPro" id="IPR036038">
    <property type="entry name" value="Aminotransferase-like"/>
</dbReference>
<comment type="catalytic activity">
    <reaction evidence="12 14">
        <text>L-isoleucine + 2-oxoglutarate = (S)-3-methyl-2-oxopentanoate + L-glutamate</text>
        <dbReference type="Rhea" id="RHEA:24801"/>
        <dbReference type="ChEBI" id="CHEBI:16810"/>
        <dbReference type="ChEBI" id="CHEBI:29985"/>
        <dbReference type="ChEBI" id="CHEBI:35146"/>
        <dbReference type="ChEBI" id="CHEBI:58045"/>
        <dbReference type="EC" id="2.6.1.42"/>
    </reaction>
</comment>
<dbReference type="Pfam" id="PF01063">
    <property type="entry name" value="Aminotran_4"/>
    <property type="match status" value="1"/>
</dbReference>
<dbReference type="GO" id="GO:0052655">
    <property type="term" value="F:L-valine-2-oxoglutarate transaminase activity"/>
    <property type="evidence" value="ECO:0007669"/>
    <property type="project" value="RHEA"/>
</dbReference>
<evidence type="ECO:0000256" key="9">
    <source>
        <dbReference type="ARBA" id="ARBA00022898"/>
    </source>
</evidence>
<protein>
    <recommendedName>
        <fullName evidence="14">Branched-chain-amino-acid aminotransferase</fullName>
        <shortName evidence="14">BCAT</shortName>
        <ecNumber evidence="14">2.6.1.42</ecNumber>
    </recommendedName>
</protein>
<evidence type="ECO:0000256" key="5">
    <source>
        <dbReference type="ARBA" id="ARBA00005072"/>
    </source>
</evidence>
<keyword evidence="8 14" id="KW-0808">Transferase</keyword>
<sequence length="297" mass="32652">MSNPKFAWCDGIVPWEDATCHVSSLAFKYGAAVFEGIRAYWDGSNLCIWQLNEHLARLEKGQRFMRFETPFSADHVADAIKQTLNANEFRANVHITATAFLSGPGQPFLCDPASLAITAMARGDFATDGLRVQVSSWRRASDAAQPQRIKSNGNYLNGRLAAVQARVDGYDTALMLGQDGKVSEGPAMCFFMVRNGVVITPDQQSDILESITRDTMITLLREAGHTVQERKVDRSELAMADEAFFCGTAWEVAPIHSIDGLAMPAGSPGPITQTLRSQFDALTQGTDTSHPEWRTYL</sequence>
<dbReference type="GO" id="GO:0052654">
    <property type="term" value="F:L-leucine-2-oxoglutarate transaminase activity"/>
    <property type="evidence" value="ECO:0007669"/>
    <property type="project" value="RHEA"/>
</dbReference>
<comment type="function">
    <text evidence="2 14">Acts on leucine, isoleucine and valine.</text>
</comment>
<gene>
    <name evidence="14 15" type="primary">ilvE</name>
    <name evidence="15" type="ORF">LOKVESSMR4R_02290</name>
</gene>
<reference evidence="15 16" key="1">
    <citation type="submission" date="2017-05" db="EMBL/GenBank/DDBJ databases">
        <title>Genome Sequence of Loktanella vestfoldensis Strain SMR4r Isolated from a Culture of the Diatom Skeletonema marinoi.</title>
        <authorList>
            <person name="Topel M."/>
            <person name="Pinder M.I.M."/>
            <person name="Johansson O.N."/>
            <person name="Kourtchenko O."/>
            <person name="Godhe A."/>
            <person name="Clarke A.K."/>
        </authorList>
    </citation>
    <scope>NUCLEOTIDE SEQUENCE [LARGE SCALE GENOMIC DNA]</scope>
    <source>
        <strain evidence="15 16">SMR4r</strain>
    </source>
</reference>
<comment type="pathway">
    <text evidence="3 14">Amino-acid biosynthesis; L-isoleucine biosynthesis; L-isoleucine from 2-oxobutanoate: step 4/4.</text>
</comment>
<keyword evidence="14" id="KW-0028">Amino-acid biosynthesis</keyword>
<evidence type="ECO:0000256" key="7">
    <source>
        <dbReference type="ARBA" id="ARBA00022576"/>
    </source>
</evidence>
<comment type="catalytic activity">
    <reaction evidence="11 14">
        <text>L-valine + 2-oxoglutarate = 3-methyl-2-oxobutanoate + L-glutamate</text>
        <dbReference type="Rhea" id="RHEA:24813"/>
        <dbReference type="ChEBI" id="CHEBI:11851"/>
        <dbReference type="ChEBI" id="CHEBI:16810"/>
        <dbReference type="ChEBI" id="CHEBI:29985"/>
        <dbReference type="ChEBI" id="CHEBI:57762"/>
        <dbReference type="EC" id="2.6.1.42"/>
    </reaction>
</comment>
<dbReference type="OrthoDB" id="21319at2"/>
<dbReference type="Gene3D" id="3.30.470.10">
    <property type="match status" value="1"/>
</dbReference>
<dbReference type="Gene3D" id="3.20.10.10">
    <property type="entry name" value="D-amino Acid Aminotransferase, subunit A, domain 2"/>
    <property type="match status" value="1"/>
</dbReference>
<keyword evidence="7 14" id="KW-0032">Aminotransferase</keyword>
<keyword evidence="9 14" id="KW-0663">Pyridoxal phosphate</keyword>
<comment type="cofactor">
    <cofactor evidence="1 14">
        <name>pyridoxal 5'-phosphate</name>
        <dbReference type="ChEBI" id="CHEBI:597326"/>
    </cofactor>
</comment>
<evidence type="ECO:0000256" key="14">
    <source>
        <dbReference type="RuleBase" id="RU364094"/>
    </source>
</evidence>
<accession>A0A1Y0ED85</accession>
<dbReference type="InterPro" id="IPR005785">
    <property type="entry name" value="B_amino_transI"/>
</dbReference>
<evidence type="ECO:0000256" key="8">
    <source>
        <dbReference type="ARBA" id="ARBA00022679"/>
    </source>
</evidence>
<comment type="similarity">
    <text evidence="6 14">Belongs to the class-IV pyridoxal-phosphate-dependent aminotransferase family.</text>
</comment>
<comment type="catalytic activity">
    <reaction evidence="13 14">
        <text>L-leucine + 2-oxoglutarate = 4-methyl-2-oxopentanoate + L-glutamate</text>
        <dbReference type="Rhea" id="RHEA:18321"/>
        <dbReference type="ChEBI" id="CHEBI:16810"/>
        <dbReference type="ChEBI" id="CHEBI:17865"/>
        <dbReference type="ChEBI" id="CHEBI:29985"/>
        <dbReference type="ChEBI" id="CHEBI:57427"/>
        <dbReference type="EC" id="2.6.1.42"/>
    </reaction>
</comment>
<proteinExistence type="inferred from homology"/>
<dbReference type="FunFam" id="3.20.10.10:FF:000002">
    <property type="entry name" value="D-alanine aminotransferase"/>
    <property type="match status" value="1"/>
</dbReference>
<dbReference type="AlphaFoldDB" id="A0A1Y0ED85"/>
<dbReference type="InterPro" id="IPR050571">
    <property type="entry name" value="Class-IV_PLP-Dep_Aminotrnsfr"/>
</dbReference>
<keyword evidence="10 14" id="KW-0100">Branched-chain amino acid biosynthesis</keyword>
<evidence type="ECO:0000313" key="16">
    <source>
        <dbReference type="Proteomes" id="UP000195273"/>
    </source>
</evidence>
<dbReference type="PANTHER" id="PTHR42743:SF4">
    <property type="entry name" value="BRANCHED-CHAIN-AMINO-ACID AMINOTRANSFERASE-RELATED"/>
    <property type="match status" value="1"/>
</dbReference>
<name>A0A1Y0ED85_9RHOB</name>
<evidence type="ECO:0000256" key="4">
    <source>
        <dbReference type="ARBA" id="ARBA00004931"/>
    </source>
</evidence>
<evidence type="ECO:0000256" key="6">
    <source>
        <dbReference type="ARBA" id="ARBA00009320"/>
    </source>
</evidence>
<dbReference type="SUPFAM" id="SSF56752">
    <property type="entry name" value="D-aminoacid aminotransferase-like PLP-dependent enzymes"/>
    <property type="match status" value="1"/>
</dbReference>
<evidence type="ECO:0000256" key="13">
    <source>
        <dbReference type="ARBA" id="ARBA00049229"/>
    </source>
</evidence>
<dbReference type="GO" id="GO:0009098">
    <property type="term" value="P:L-leucine biosynthetic process"/>
    <property type="evidence" value="ECO:0007669"/>
    <property type="project" value="UniProtKB-UniPathway"/>
</dbReference>
<evidence type="ECO:0000256" key="3">
    <source>
        <dbReference type="ARBA" id="ARBA00004824"/>
    </source>
</evidence>